<dbReference type="Pfam" id="PF07883">
    <property type="entry name" value="Cupin_2"/>
    <property type="match status" value="1"/>
</dbReference>
<dbReference type="InterPro" id="IPR013096">
    <property type="entry name" value="Cupin_2"/>
</dbReference>
<sequence length="154" mass="16830">MQTPGFQGITIRCRNDGKSAGYRRAFDVKTPIAPVVTSAAERPVEHSATGFVSWHTLISGNITPTDTLTAGLATVPAREGRLELHRHEDPEIYFIVEGTGIMTIDGQDTNVGPGTTIFIPGNAEHGIRNESAADLKFFYVFATDQFPDVVYRYS</sequence>
<evidence type="ECO:0000256" key="1">
    <source>
        <dbReference type="ARBA" id="ARBA00022723"/>
    </source>
</evidence>
<dbReference type="InterPro" id="IPR051610">
    <property type="entry name" value="GPI/OXD"/>
</dbReference>
<reference evidence="3 4" key="1">
    <citation type="submission" date="2020-04" db="EMBL/GenBank/DDBJ databases">
        <title>Description of novel Gluconacetobacter.</title>
        <authorList>
            <person name="Sombolestani A."/>
        </authorList>
    </citation>
    <scope>NUCLEOTIDE SEQUENCE [LARGE SCALE GENOMIC DNA]</scope>
    <source>
        <strain evidence="3 4">LMG 27802</strain>
    </source>
</reference>
<dbReference type="InterPro" id="IPR011051">
    <property type="entry name" value="RmlC_Cupin_sf"/>
</dbReference>
<comment type="caution">
    <text evidence="3">The sequence shown here is derived from an EMBL/GenBank/DDBJ whole genome shotgun (WGS) entry which is preliminary data.</text>
</comment>
<gene>
    <name evidence="3" type="ORF">HLH28_08600</name>
</gene>
<dbReference type="GO" id="GO:0046872">
    <property type="term" value="F:metal ion binding"/>
    <property type="evidence" value="ECO:0007669"/>
    <property type="project" value="UniProtKB-KW"/>
</dbReference>
<dbReference type="AlphaFoldDB" id="A0A7W4K7C5"/>
<dbReference type="InterPro" id="IPR014710">
    <property type="entry name" value="RmlC-like_jellyroll"/>
</dbReference>
<feature type="domain" description="Cupin type-2" evidence="2">
    <location>
        <begin position="72"/>
        <end position="141"/>
    </location>
</feature>
<organism evidence="3 4">
    <name type="scientific">Gluconacetobacter tumulisoli</name>
    <dbReference type="NCBI Taxonomy" id="1286189"/>
    <lineage>
        <taxon>Bacteria</taxon>
        <taxon>Pseudomonadati</taxon>
        <taxon>Pseudomonadota</taxon>
        <taxon>Alphaproteobacteria</taxon>
        <taxon>Acetobacterales</taxon>
        <taxon>Acetobacteraceae</taxon>
        <taxon>Gluconacetobacter</taxon>
    </lineage>
</organism>
<evidence type="ECO:0000313" key="3">
    <source>
        <dbReference type="EMBL" id="MBB2201632.1"/>
    </source>
</evidence>
<name>A0A7W4K7C5_9PROT</name>
<dbReference type="SUPFAM" id="SSF51182">
    <property type="entry name" value="RmlC-like cupins"/>
    <property type="match status" value="1"/>
</dbReference>
<evidence type="ECO:0000259" key="2">
    <source>
        <dbReference type="Pfam" id="PF07883"/>
    </source>
</evidence>
<accession>A0A7W4K7C5</accession>
<proteinExistence type="predicted"/>
<dbReference type="PANTHER" id="PTHR35848:SF6">
    <property type="entry name" value="CUPIN TYPE-2 DOMAIN-CONTAINING PROTEIN"/>
    <property type="match status" value="1"/>
</dbReference>
<evidence type="ECO:0000313" key="4">
    <source>
        <dbReference type="Proteomes" id="UP000578030"/>
    </source>
</evidence>
<protein>
    <submittedName>
        <fullName evidence="3">Cupin domain-containing protein</fullName>
    </submittedName>
</protein>
<dbReference type="PANTHER" id="PTHR35848">
    <property type="entry name" value="OXALATE-BINDING PROTEIN"/>
    <property type="match status" value="1"/>
</dbReference>
<dbReference type="Proteomes" id="UP000578030">
    <property type="component" value="Unassembled WGS sequence"/>
</dbReference>
<keyword evidence="4" id="KW-1185">Reference proteome</keyword>
<dbReference type="Gene3D" id="2.60.120.10">
    <property type="entry name" value="Jelly Rolls"/>
    <property type="match status" value="1"/>
</dbReference>
<keyword evidence="1" id="KW-0479">Metal-binding</keyword>
<dbReference type="EMBL" id="JABEQM010000006">
    <property type="protein sequence ID" value="MBB2201632.1"/>
    <property type="molecule type" value="Genomic_DNA"/>
</dbReference>